<organism evidence="1">
    <name type="scientific">marine metagenome</name>
    <dbReference type="NCBI Taxonomy" id="408172"/>
    <lineage>
        <taxon>unclassified sequences</taxon>
        <taxon>metagenomes</taxon>
        <taxon>ecological metagenomes</taxon>
    </lineage>
</organism>
<dbReference type="AlphaFoldDB" id="A0A382KRK4"/>
<dbReference type="SUPFAM" id="SSF53756">
    <property type="entry name" value="UDP-Glycosyltransferase/glycogen phosphorylase"/>
    <property type="match status" value="1"/>
</dbReference>
<dbReference type="Gene3D" id="3.40.50.2000">
    <property type="entry name" value="Glycogen Phosphorylase B"/>
    <property type="match status" value="1"/>
</dbReference>
<protein>
    <recommendedName>
        <fullName evidence="2">Glycosyl transferase family 1 domain-containing protein</fullName>
    </recommendedName>
</protein>
<reference evidence="1" key="1">
    <citation type="submission" date="2018-05" db="EMBL/GenBank/DDBJ databases">
        <authorList>
            <person name="Lanie J.A."/>
            <person name="Ng W.-L."/>
            <person name="Kazmierczak K.M."/>
            <person name="Andrzejewski T.M."/>
            <person name="Davidsen T.M."/>
            <person name="Wayne K.J."/>
            <person name="Tettelin H."/>
            <person name="Glass J.I."/>
            <person name="Rusch D."/>
            <person name="Podicherti R."/>
            <person name="Tsui H.-C.T."/>
            <person name="Winkler M.E."/>
        </authorList>
    </citation>
    <scope>NUCLEOTIDE SEQUENCE</scope>
</reference>
<feature type="non-terminal residue" evidence="1">
    <location>
        <position position="1"/>
    </location>
</feature>
<evidence type="ECO:0000313" key="1">
    <source>
        <dbReference type="EMBL" id="SVC27168.1"/>
    </source>
</evidence>
<gene>
    <name evidence="1" type="ORF">METZ01_LOCUS280022</name>
</gene>
<dbReference type="EMBL" id="UINC01082423">
    <property type="protein sequence ID" value="SVC27168.1"/>
    <property type="molecule type" value="Genomic_DNA"/>
</dbReference>
<accession>A0A382KRK4</accession>
<sequence>GPKATVVTTCVDRRRFKPAPMPSTDPVRLLLAGTLNRFYDVPTMLDLVAELRTRRPVELLVASPGGTDWDPELESVGAVRTSATPGEMPALIASCHAGLSVCRDDAGVSLLAAMPTKIGEFLAVGRPVIVNSGLVDAASMVDGADAGVVVDASAGGLDAAATRLLELLDDDATPGRATGLAAGFFDLDAGVDKLLEVYRRISAGR</sequence>
<name>A0A382KRK4_9ZZZZ</name>
<evidence type="ECO:0008006" key="2">
    <source>
        <dbReference type="Google" id="ProtNLM"/>
    </source>
</evidence>
<proteinExistence type="predicted"/>